<comment type="similarity">
    <text evidence="5">Belongs to the STE12 transcription factor family.</text>
</comment>
<dbReference type="OrthoDB" id="1095242at2759"/>
<dbReference type="GO" id="GO:1990527">
    <property type="term" value="C:Tec1p-Ste12p-Dig1p complex"/>
    <property type="evidence" value="ECO:0007669"/>
    <property type="project" value="TreeGrafter"/>
</dbReference>
<keyword evidence="4" id="KW-0539">Nucleus</keyword>
<dbReference type="EMBL" id="LN890547">
    <property type="protein sequence ID" value="CUS23514.1"/>
    <property type="molecule type" value="Genomic_DNA"/>
</dbReference>
<gene>
    <name evidence="7" type="ORF">LAQU0_S10e02190g</name>
</gene>
<feature type="compositionally biased region" description="Basic and acidic residues" evidence="6">
    <location>
        <begin position="682"/>
        <end position="701"/>
    </location>
</feature>
<dbReference type="InterPro" id="IPR003120">
    <property type="entry name" value="Ste12"/>
</dbReference>
<protein>
    <submittedName>
        <fullName evidence="7">LAQU0S10e02190g1_1</fullName>
    </submittedName>
</protein>
<accession>A0A0P1KU10</accession>
<dbReference type="PANTHER" id="PTHR47427">
    <property type="entry name" value="PROTEIN STE12"/>
    <property type="match status" value="1"/>
</dbReference>
<dbReference type="AlphaFoldDB" id="A0A0P1KU10"/>
<dbReference type="GO" id="GO:0003700">
    <property type="term" value="F:DNA-binding transcription factor activity"/>
    <property type="evidence" value="ECO:0007669"/>
    <property type="project" value="InterPro"/>
</dbReference>
<comment type="subcellular location">
    <subcellularLocation>
        <location evidence="1">Nucleus</location>
    </subcellularLocation>
</comment>
<evidence type="ECO:0000313" key="7">
    <source>
        <dbReference type="EMBL" id="CUS23514.1"/>
    </source>
</evidence>
<feature type="region of interest" description="Disordered" evidence="6">
    <location>
        <begin position="602"/>
        <end position="701"/>
    </location>
</feature>
<dbReference type="InterPro" id="IPR052127">
    <property type="entry name" value="STE12_transcription_factor"/>
</dbReference>
<evidence type="ECO:0000256" key="6">
    <source>
        <dbReference type="SAM" id="MobiDB-lite"/>
    </source>
</evidence>
<feature type="region of interest" description="Disordered" evidence="6">
    <location>
        <begin position="212"/>
        <end position="241"/>
    </location>
</feature>
<evidence type="ECO:0000256" key="3">
    <source>
        <dbReference type="ARBA" id="ARBA00023163"/>
    </source>
</evidence>
<evidence type="ECO:0000256" key="4">
    <source>
        <dbReference type="ARBA" id="ARBA00023242"/>
    </source>
</evidence>
<feature type="region of interest" description="Disordered" evidence="6">
    <location>
        <begin position="1"/>
        <end position="26"/>
    </location>
</feature>
<keyword evidence="2" id="KW-0805">Transcription regulation</keyword>
<dbReference type="SMART" id="SM00424">
    <property type="entry name" value="STE"/>
    <property type="match status" value="1"/>
</dbReference>
<keyword evidence="3" id="KW-0804">Transcription</keyword>
<evidence type="ECO:0000256" key="2">
    <source>
        <dbReference type="ARBA" id="ARBA00023015"/>
    </source>
</evidence>
<evidence type="ECO:0000256" key="5">
    <source>
        <dbReference type="ARBA" id="ARBA00024345"/>
    </source>
</evidence>
<dbReference type="GO" id="GO:1990526">
    <property type="term" value="C:Ste12p-Dig1p-Dig2p complex"/>
    <property type="evidence" value="ECO:0007669"/>
    <property type="project" value="TreeGrafter"/>
</dbReference>
<keyword evidence="8" id="KW-1185">Reference proteome</keyword>
<evidence type="ECO:0000256" key="1">
    <source>
        <dbReference type="ARBA" id="ARBA00004123"/>
    </source>
</evidence>
<dbReference type="GO" id="GO:0005634">
    <property type="term" value="C:nucleus"/>
    <property type="evidence" value="ECO:0007669"/>
    <property type="project" value="UniProtKB-SubCell"/>
</dbReference>
<feature type="compositionally biased region" description="Polar residues" evidence="6">
    <location>
        <begin position="215"/>
        <end position="232"/>
    </location>
</feature>
<dbReference type="GO" id="GO:2000220">
    <property type="term" value="P:regulation of pseudohyphal growth"/>
    <property type="evidence" value="ECO:0007669"/>
    <property type="project" value="TreeGrafter"/>
</dbReference>
<sequence>MLRGQPNAQEIVKTKAEGDSEESTPEQVEESLRLIEDLKFFLATAPANWQENQIIRRYYLNNDQGFVSCVFWNNLYYITGTDIVKCCVYRMQKFGREVLDRKKFEEGIFSDLRNLKCGIDATLEMPKSEFLSFLFKNMCLKTQKKQKVFFWFSVPHDKFFAYALERDMKRQSAGQLSTTRAISEPALSFTYDDKSGLSLYDQLLQHMESQRIKVNGSSSAESTATNPQLTNYSPAESDDADPDAVIKTEFASSSQESLAQISKYAPQELVVDPIEEAADEPPFELDSGVQAPFLLKDAGQEEDDFPLDYFPVEVEYPNQQQLQSGGGQVYYDNDFEVEYVPLSAVPPVSAGFYDNSHFPEETAFAAPAVTSAARLAFQIPPPPMSASRSHFMTNGEYYASYVKDQEDRGCNRTSDTDIAIDRSDAEEVVANGGDSTINSKQSGLLQKPNGEIRAHNGVYPPGSFYSGKHTYPVELQQGGADPHLTRSYAMEDYLCDNSALYEGFPGGAYLPPTANPFTPSFLMTPVAPTSPYIGMTQYGAKQVVPASAKNYPINPYYQSSPGFQRWGNVHGYVRGFPSIQATSAPPGAPMQMHNPQSASKLYFNKPGMIHKPPSRSQHQRHRARKTAFSSRPSMNSSHASNRSTSDGGNSVAFLVPSSEPSTSLPEGSKRKAPTTTSGKEPPGTDEKDIIKKHEDDKQLHD</sequence>
<name>A0A0P1KU10_9SACH</name>
<dbReference type="Proteomes" id="UP000236544">
    <property type="component" value="Unassembled WGS sequence"/>
</dbReference>
<dbReference type="Pfam" id="PF02200">
    <property type="entry name" value="STE"/>
    <property type="match status" value="1"/>
</dbReference>
<proteinExistence type="inferred from homology"/>
<reference evidence="8" key="1">
    <citation type="submission" date="2015-10" db="EMBL/GenBank/DDBJ databases">
        <authorList>
            <person name="Devillers H."/>
        </authorList>
    </citation>
    <scope>NUCLEOTIDE SEQUENCE [LARGE SCALE GENOMIC DNA]</scope>
</reference>
<feature type="compositionally biased region" description="Polar residues" evidence="6">
    <location>
        <begin position="627"/>
        <end position="648"/>
    </location>
</feature>
<organism evidence="7 8">
    <name type="scientific">Lachancea quebecensis</name>
    <dbReference type="NCBI Taxonomy" id="1654605"/>
    <lineage>
        <taxon>Eukaryota</taxon>
        <taxon>Fungi</taxon>
        <taxon>Dikarya</taxon>
        <taxon>Ascomycota</taxon>
        <taxon>Saccharomycotina</taxon>
        <taxon>Saccharomycetes</taxon>
        <taxon>Saccharomycetales</taxon>
        <taxon>Saccharomycetaceae</taxon>
        <taxon>Lachancea</taxon>
    </lineage>
</organism>
<dbReference type="PANTHER" id="PTHR47427:SF1">
    <property type="entry name" value="PROTEIN STE12"/>
    <property type="match status" value="1"/>
</dbReference>
<evidence type="ECO:0000313" key="8">
    <source>
        <dbReference type="Proteomes" id="UP000236544"/>
    </source>
</evidence>